<reference evidence="1 2" key="1">
    <citation type="submission" date="2013-11" db="EMBL/GenBank/DDBJ databases">
        <title>Genome sequencing of Stegodyphus mimosarum.</title>
        <authorList>
            <person name="Bechsgaard J."/>
        </authorList>
    </citation>
    <scope>NUCLEOTIDE SEQUENCE [LARGE SCALE GENOMIC DNA]</scope>
</reference>
<protein>
    <submittedName>
        <fullName evidence="1">Uncharacterized protein</fullName>
    </submittedName>
</protein>
<gene>
    <name evidence="1" type="ORF">X975_10560</name>
</gene>
<accession>A0A087U9J8</accession>
<proteinExistence type="predicted"/>
<dbReference type="AlphaFoldDB" id="A0A087U9J8"/>
<sequence>MEYSTIEISPSFSLPAHSRLELVKGIHTIFIFSGRKTYKSQNVVLRDINVEWKK</sequence>
<dbReference type="EMBL" id="KK118858">
    <property type="protein sequence ID" value="KFM74037.1"/>
    <property type="molecule type" value="Genomic_DNA"/>
</dbReference>
<dbReference type="Proteomes" id="UP000054359">
    <property type="component" value="Unassembled WGS sequence"/>
</dbReference>
<evidence type="ECO:0000313" key="2">
    <source>
        <dbReference type="Proteomes" id="UP000054359"/>
    </source>
</evidence>
<feature type="non-terminal residue" evidence="1">
    <location>
        <position position="54"/>
    </location>
</feature>
<organism evidence="1 2">
    <name type="scientific">Stegodyphus mimosarum</name>
    <name type="common">African social velvet spider</name>
    <dbReference type="NCBI Taxonomy" id="407821"/>
    <lineage>
        <taxon>Eukaryota</taxon>
        <taxon>Metazoa</taxon>
        <taxon>Ecdysozoa</taxon>
        <taxon>Arthropoda</taxon>
        <taxon>Chelicerata</taxon>
        <taxon>Arachnida</taxon>
        <taxon>Araneae</taxon>
        <taxon>Araneomorphae</taxon>
        <taxon>Entelegynae</taxon>
        <taxon>Eresoidea</taxon>
        <taxon>Eresidae</taxon>
        <taxon>Stegodyphus</taxon>
    </lineage>
</organism>
<name>A0A087U9J8_STEMI</name>
<evidence type="ECO:0000313" key="1">
    <source>
        <dbReference type="EMBL" id="KFM74037.1"/>
    </source>
</evidence>
<keyword evidence="2" id="KW-1185">Reference proteome</keyword>